<evidence type="ECO:0000313" key="2">
    <source>
        <dbReference type="EMBL" id="PNT61379.1"/>
    </source>
</evidence>
<evidence type="ECO:0000313" key="4">
    <source>
        <dbReference type="Proteomes" id="UP000008810"/>
    </source>
</evidence>
<reference evidence="2 3" key="1">
    <citation type="journal article" date="2010" name="Nature">
        <title>Genome sequencing and analysis of the model grass Brachypodium distachyon.</title>
        <authorList>
            <consortium name="International Brachypodium Initiative"/>
        </authorList>
    </citation>
    <scope>NUCLEOTIDE SEQUENCE [LARGE SCALE GENOMIC DNA]</scope>
    <source>
        <strain evidence="2 3">Bd21</strain>
    </source>
</reference>
<evidence type="ECO:0000256" key="1">
    <source>
        <dbReference type="SAM" id="MobiDB-lite"/>
    </source>
</evidence>
<dbReference type="AlphaFoldDB" id="A0A2K2CH76"/>
<dbReference type="EMBL" id="CM000884">
    <property type="protein sequence ID" value="PNT61379.1"/>
    <property type="molecule type" value="Genomic_DNA"/>
</dbReference>
<name>A0A2K2CH76_BRADI</name>
<sequence length="59" mass="6393">MLALPQAGEMVRQSSPRDASPENPPALAIAGSEMPFDGPSVVCRGQYSSRVQDVIVHRW</sequence>
<proteinExistence type="predicted"/>
<keyword evidence="4" id="KW-1185">Reference proteome</keyword>
<evidence type="ECO:0000313" key="3">
    <source>
        <dbReference type="EnsemblPlants" id="PNT61379"/>
    </source>
</evidence>
<reference evidence="3" key="3">
    <citation type="submission" date="2018-08" db="UniProtKB">
        <authorList>
            <consortium name="EnsemblPlants"/>
        </authorList>
    </citation>
    <scope>IDENTIFICATION</scope>
    <source>
        <strain evidence="3">cv. Bd21</strain>
    </source>
</reference>
<dbReference type="Proteomes" id="UP000008810">
    <property type="component" value="Chromosome 5"/>
</dbReference>
<protein>
    <submittedName>
        <fullName evidence="2 3">Uncharacterized protein</fullName>
    </submittedName>
</protein>
<dbReference type="EnsemblPlants" id="PNT61379">
    <property type="protein sequence ID" value="PNT61379"/>
    <property type="gene ID" value="BRADI_5g14523v3"/>
</dbReference>
<gene>
    <name evidence="2" type="ORF">BRADI_5g14523v3</name>
</gene>
<dbReference type="Gramene" id="PNT61379">
    <property type="protein sequence ID" value="PNT61379"/>
    <property type="gene ID" value="BRADI_5g14523v3"/>
</dbReference>
<reference evidence="2" key="2">
    <citation type="submission" date="2017-06" db="EMBL/GenBank/DDBJ databases">
        <title>WGS assembly of Brachypodium distachyon.</title>
        <authorList>
            <consortium name="The International Brachypodium Initiative"/>
            <person name="Lucas S."/>
            <person name="Harmon-Smith M."/>
            <person name="Lail K."/>
            <person name="Tice H."/>
            <person name="Grimwood J."/>
            <person name="Bruce D."/>
            <person name="Barry K."/>
            <person name="Shu S."/>
            <person name="Lindquist E."/>
            <person name="Wang M."/>
            <person name="Pitluck S."/>
            <person name="Vogel J.P."/>
            <person name="Garvin D.F."/>
            <person name="Mockler T.C."/>
            <person name="Schmutz J."/>
            <person name="Rokhsar D."/>
            <person name="Bevan M.W."/>
        </authorList>
    </citation>
    <scope>NUCLEOTIDE SEQUENCE</scope>
    <source>
        <strain evidence="2">Bd21</strain>
    </source>
</reference>
<organism evidence="2">
    <name type="scientific">Brachypodium distachyon</name>
    <name type="common">Purple false brome</name>
    <name type="synonym">Trachynia distachya</name>
    <dbReference type="NCBI Taxonomy" id="15368"/>
    <lineage>
        <taxon>Eukaryota</taxon>
        <taxon>Viridiplantae</taxon>
        <taxon>Streptophyta</taxon>
        <taxon>Embryophyta</taxon>
        <taxon>Tracheophyta</taxon>
        <taxon>Spermatophyta</taxon>
        <taxon>Magnoliopsida</taxon>
        <taxon>Liliopsida</taxon>
        <taxon>Poales</taxon>
        <taxon>Poaceae</taxon>
        <taxon>BOP clade</taxon>
        <taxon>Pooideae</taxon>
        <taxon>Stipodae</taxon>
        <taxon>Brachypodieae</taxon>
        <taxon>Brachypodium</taxon>
    </lineage>
</organism>
<accession>A0A2K2CH76</accession>
<feature type="region of interest" description="Disordered" evidence="1">
    <location>
        <begin position="1"/>
        <end position="32"/>
    </location>
</feature>
<dbReference type="InParanoid" id="A0A2K2CH76"/>